<evidence type="ECO:0000313" key="1">
    <source>
        <dbReference type="EMBL" id="PJE73968.1"/>
    </source>
</evidence>
<evidence type="ECO:0000313" key="2">
    <source>
        <dbReference type="Proteomes" id="UP000230959"/>
    </source>
</evidence>
<proteinExistence type="predicted"/>
<organism evidence="1 2">
    <name type="scientific">Candidatus Terrybacteria bacterium CG10_big_fil_rev_8_21_14_0_10_41_10</name>
    <dbReference type="NCBI Taxonomy" id="1975026"/>
    <lineage>
        <taxon>Bacteria</taxon>
        <taxon>Candidatus Terryibacteriota</taxon>
    </lineage>
</organism>
<dbReference type="AlphaFoldDB" id="A0A2M8LBI8"/>
<reference evidence="2" key="1">
    <citation type="submission" date="2017-09" db="EMBL/GenBank/DDBJ databases">
        <title>Depth-based differentiation of microbial function through sediment-hosted aquifers and enrichment of novel symbionts in the deep terrestrial subsurface.</title>
        <authorList>
            <person name="Probst A.J."/>
            <person name="Ladd B."/>
            <person name="Jarett J.K."/>
            <person name="Geller-Mcgrath D.E."/>
            <person name="Sieber C.M.K."/>
            <person name="Emerson J.B."/>
            <person name="Anantharaman K."/>
            <person name="Thomas B.C."/>
            <person name="Malmstrom R."/>
            <person name="Stieglmeier M."/>
            <person name="Klingl A."/>
            <person name="Woyke T."/>
            <person name="Ryan C.M."/>
            <person name="Banfield J.F."/>
        </authorList>
    </citation>
    <scope>NUCLEOTIDE SEQUENCE [LARGE SCALE GENOMIC DNA]</scope>
</reference>
<dbReference type="EMBL" id="PFER01000004">
    <property type="protein sequence ID" value="PJE73968.1"/>
    <property type="molecule type" value="Genomic_DNA"/>
</dbReference>
<protein>
    <submittedName>
        <fullName evidence="1">Uncharacterized protein</fullName>
    </submittedName>
</protein>
<dbReference type="Proteomes" id="UP000230959">
    <property type="component" value="Unassembled WGS sequence"/>
</dbReference>
<comment type="caution">
    <text evidence="1">The sequence shown here is derived from an EMBL/GenBank/DDBJ whole genome shotgun (WGS) entry which is preliminary data.</text>
</comment>
<gene>
    <name evidence="1" type="ORF">COV02_00220</name>
</gene>
<name>A0A2M8LBI8_9BACT</name>
<sequence length="303" mass="35139">MIEKNSNKITEGVLKKDEIGSFIEGLEGKRHFSGERIWEGYTSHWLEKKVFARELKQLDYKTDMPIVLVWSGDAEELKNPVSNYIEVYYNERLIKYWSSFLGHVAANINGDIFNFSNKINENEILSPEEYFYRPALGEFSPGLSGGQDFSNPKLPHYDKFGRRFMRSIHVVRIEGEGLDAAFLKDVFNKKLNKIYNTPVDPARPDFYRDFNFRKNSCATIIRDGLREGGFADASGFCPRDFFVSCAKSFRRIARERNLSVSLRLMSQLKVPEAPPSRMTPLLNPINHYRKRKYLDNVQVQIIP</sequence>
<accession>A0A2M8LBI8</accession>